<reference evidence="2 3" key="1">
    <citation type="journal article" date="2017" name="Genome Biol.">
        <title>New reference genome sequences of hot pepper reveal the massive evolution of plant disease-resistance genes by retroduplication.</title>
        <authorList>
            <person name="Kim S."/>
            <person name="Park J."/>
            <person name="Yeom S.I."/>
            <person name="Kim Y.M."/>
            <person name="Seo E."/>
            <person name="Kim K.T."/>
            <person name="Kim M.S."/>
            <person name="Lee J.M."/>
            <person name="Cheong K."/>
            <person name="Shin H.S."/>
            <person name="Kim S.B."/>
            <person name="Han K."/>
            <person name="Lee J."/>
            <person name="Park M."/>
            <person name="Lee H.A."/>
            <person name="Lee H.Y."/>
            <person name="Lee Y."/>
            <person name="Oh S."/>
            <person name="Lee J.H."/>
            <person name="Choi E."/>
            <person name="Choi E."/>
            <person name="Lee S.E."/>
            <person name="Jeon J."/>
            <person name="Kim H."/>
            <person name="Choi G."/>
            <person name="Song H."/>
            <person name="Lee J."/>
            <person name="Lee S.C."/>
            <person name="Kwon J.K."/>
            <person name="Lee H.Y."/>
            <person name="Koo N."/>
            <person name="Hong Y."/>
            <person name="Kim R.W."/>
            <person name="Kang W.H."/>
            <person name="Huh J.H."/>
            <person name="Kang B.C."/>
            <person name="Yang T.J."/>
            <person name="Lee Y.H."/>
            <person name="Bennetzen J.L."/>
            <person name="Choi D."/>
        </authorList>
    </citation>
    <scope>NUCLEOTIDE SEQUENCE [LARGE SCALE GENOMIC DNA]</scope>
    <source>
        <strain evidence="3">cv. PBC81</strain>
    </source>
</reference>
<comment type="caution">
    <text evidence="2">The sequence shown here is derived from an EMBL/GenBank/DDBJ whole genome shotgun (WGS) entry which is preliminary data.</text>
</comment>
<protein>
    <submittedName>
        <fullName evidence="2">Uncharacterized protein</fullName>
    </submittedName>
</protein>
<name>A0A2G2V7H4_CAPBA</name>
<proteinExistence type="predicted"/>
<dbReference type="EMBL" id="MLFT02000164">
    <property type="protein sequence ID" value="PHT28936.1"/>
    <property type="molecule type" value="Genomic_DNA"/>
</dbReference>
<evidence type="ECO:0000256" key="1">
    <source>
        <dbReference type="SAM" id="MobiDB-lite"/>
    </source>
</evidence>
<feature type="compositionally biased region" description="Basic and acidic residues" evidence="1">
    <location>
        <begin position="7"/>
        <end position="24"/>
    </location>
</feature>
<dbReference type="Proteomes" id="UP000224567">
    <property type="component" value="Unassembled WGS sequence"/>
</dbReference>
<sequence length="77" mass="8468">MFFSANSEEHNQNSEKVMEPKETVPVDGLAPVTKPPKRVTFLEASLNFESLSDTPSIASLDADPSLPPYDPKTNYLS</sequence>
<keyword evidence="3" id="KW-1185">Reference proteome</keyword>
<organism evidence="2 3">
    <name type="scientific">Capsicum baccatum</name>
    <name type="common">Peruvian pepper</name>
    <dbReference type="NCBI Taxonomy" id="33114"/>
    <lineage>
        <taxon>Eukaryota</taxon>
        <taxon>Viridiplantae</taxon>
        <taxon>Streptophyta</taxon>
        <taxon>Embryophyta</taxon>
        <taxon>Tracheophyta</taxon>
        <taxon>Spermatophyta</taxon>
        <taxon>Magnoliopsida</taxon>
        <taxon>eudicotyledons</taxon>
        <taxon>Gunneridae</taxon>
        <taxon>Pentapetalae</taxon>
        <taxon>asterids</taxon>
        <taxon>lamiids</taxon>
        <taxon>Solanales</taxon>
        <taxon>Solanaceae</taxon>
        <taxon>Solanoideae</taxon>
        <taxon>Capsiceae</taxon>
        <taxon>Capsicum</taxon>
    </lineage>
</organism>
<accession>A0A2G2V7H4</accession>
<evidence type="ECO:0000313" key="2">
    <source>
        <dbReference type="EMBL" id="PHT28936.1"/>
    </source>
</evidence>
<feature type="region of interest" description="Disordered" evidence="1">
    <location>
        <begin position="52"/>
        <end position="77"/>
    </location>
</feature>
<dbReference type="STRING" id="33114.A0A2G2V7H4"/>
<reference evidence="3" key="2">
    <citation type="journal article" date="2017" name="J. Anim. Genet.">
        <title>Multiple reference genome sequences of hot pepper reveal the massive evolution of plant disease resistance genes by retroduplication.</title>
        <authorList>
            <person name="Kim S."/>
            <person name="Park J."/>
            <person name="Yeom S.-I."/>
            <person name="Kim Y.-M."/>
            <person name="Seo E."/>
            <person name="Kim K.-T."/>
            <person name="Kim M.-S."/>
            <person name="Lee J.M."/>
            <person name="Cheong K."/>
            <person name="Shin H.-S."/>
            <person name="Kim S.-B."/>
            <person name="Han K."/>
            <person name="Lee J."/>
            <person name="Park M."/>
            <person name="Lee H.-A."/>
            <person name="Lee H.-Y."/>
            <person name="Lee Y."/>
            <person name="Oh S."/>
            <person name="Lee J.H."/>
            <person name="Choi E."/>
            <person name="Choi E."/>
            <person name="Lee S.E."/>
            <person name="Jeon J."/>
            <person name="Kim H."/>
            <person name="Choi G."/>
            <person name="Song H."/>
            <person name="Lee J."/>
            <person name="Lee S.-C."/>
            <person name="Kwon J.-K."/>
            <person name="Lee H.-Y."/>
            <person name="Koo N."/>
            <person name="Hong Y."/>
            <person name="Kim R.W."/>
            <person name="Kang W.-H."/>
            <person name="Huh J.H."/>
            <person name="Kang B.-C."/>
            <person name="Yang T.-J."/>
            <person name="Lee Y.-H."/>
            <person name="Bennetzen J.L."/>
            <person name="Choi D."/>
        </authorList>
    </citation>
    <scope>NUCLEOTIDE SEQUENCE [LARGE SCALE GENOMIC DNA]</scope>
    <source>
        <strain evidence="3">cv. PBC81</strain>
    </source>
</reference>
<gene>
    <name evidence="2" type="ORF">CQW23_31460</name>
</gene>
<dbReference type="AlphaFoldDB" id="A0A2G2V7H4"/>
<evidence type="ECO:0000313" key="3">
    <source>
        <dbReference type="Proteomes" id="UP000224567"/>
    </source>
</evidence>
<feature type="region of interest" description="Disordered" evidence="1">
    <location>
        <begin position="1"/>
        <end position="34"/>
    </location>
</feature>
<dbReference type="OrthoDB" id="1306434at2759"/>